<feature type="signal peptide" evidence="10">
    <location>
        <begin position="1"/>
        <end position="27"/>
    </location>
</feature>
<dbReference type="Gene3D" id="2.60.40.1120">
    <property type="entry name" value="Carboxypeptidase-like, regulatory domain"/>
    <property type="match status" value="1"/>
</dbReference>
<evidence type="ECO:0000313" key="14">
    <source>
        <dbReference type="Proteomes" id="UP000249547"/>
    </source>
</evidence>
<dbReference type="InterPro" id="IPR012910">
    <property type="entry name" value="Plug_dom"/>
</dbReference>
<dbReference type="NCBIfam" id="TIGR04056">
    <property type="entry name" value="OMP_RagA_SusC"/>
    <property type="match status" value="1"/>
</dbReference>
<gene>
    <name evidence="13" type="ORF">LX64_00270</name>
</gene>
<dbReference type="SUPFAM" id="SSF56935">
    <property type="entry name" value="Porins"/>
    <property type="match status" value="1"/>
</dbReference>
<dbReference type="InterPro" id="IPR023997">
    <property type="entry name" value="TonB-dep_OMP_SusC/RagA_CS"/>
</dbReference>
<comment type="caution">
    <text evidence="13">The sequence shown here is derived from an EMBL/GenBank/DDBJ whole genome shotgun (WGS) entry which is preliminary data.</text>
</comment>
<dbReference type="Proteomes" id="UP000249547">
    <property type="component" value="Unassembled WGS sequence"/>
</dbReference>
<dbReference type="Gene3D" id="2.170.130.10">
    <property type="entry name" value="TonB-dependent receptor, plug domain"/>
    <property type="match status" value="1"/>
</dbReference>
<dbReference type="InterPro" id="IPR008969">
    <property type="entry name" value="CarboxyPept-like_regulatory"/>
</dbReference>
<keyword evidence="4 8" id="KW-0812">Transmembrane</keyword>
<sequence length="1045" mass="115096">MKKRSTFLTQVILLCGICMLSAFAAFAQGKVIKGRVTDAKDNTPLPGVTVQVKNTSTGTQTTADGTYSITIPEGNNGILVFTFVGYDPQEIAPGNLNTLNVQLKVAVKALQDVVVIGYGTVKKSDLTGSVGNIKGDVLNQRPAASVNQELSGRVTGVNVSTNSGRPGGRTNLRIRGYTSINTTLNPLYVVDGVILPAGNFDQGTTAIDYINPNDIASIEVLKDASATAIYGVRGANGVVLITTKRGSSAGGRVTYDADFGLSQMARKLKVLNAKEFLAVEDQAYLNAQKYDPTGWAAGKYTDPKLKRNNPLLFDASGNPLYDTDWQKEATQTAFAQNHQVSFTGGNAQDNYGVFLGYRNEDGILRNSYMERYSGRFVFDSQIKDWLKVGGSMSFNWQDENLVDIGTGGLNVTRMMVESLPIIPVKYPSGKWGSNADYPGMEGGENPVNIEQNRIYQLKTQTLLSNVYSNITLAKGLELRSVIGVNIFNQRNDQYASRDLRQISADQKGTSSVVNRRDNFWQFENYLTYNTTFNKDHKLTAMGGVAWQHTDSYSNTASSWNFSDDYFKFNNLGAGSNPQAPASGLSKFAFTSFFGRINYTYKNRYLVTLTGREDGTSKMGNNNKFAFFPSAALGWRVNQENFLKDVSWLSNLKLRTSLGQIGNSEINPYSSLARLGNYTSIFGGIRETGIGNSQLANPALSWERTTQYDAGFELGLFKDRVMIEVDYYNKKTTDMLLNAPVPGSSGYTTIVRNIGAVRNRGFEFALNTVNIQKENFTWSTTFNLSINKNKILALGAAGDDVFPGPGFLTQTNVLRVGESVGSFYGLVRLGTWSEAERDEAAKYPTIGSSAGHALPGDVKYLDVNGDHAYTDADRKIIGKGIPDGYGSFTNTIKFKNFDFLIELQYMYGNDVLNMTRHSAEDRTGQANSYATVLNAWTPTNQNTNIAQLRPIPAGYSTNIDTRWVEDGSFIRGKNIVLGYSFSPETLNKIKLSRLRVYFAAQNVFLITKYTGYDPEVSTYTENFAQGIQFFDYPKPRTFMLGVNVGF</sequence>
<evidence type="ECO:0000259" key="12">
    <source>
        <dbReference type="Pfam" id="PF07715"/>
    </source>
</evidence>
<evidence type="ECO:0000256" key="5">
    <source>
        <dbReference type="ARBA" id="ARBA00023077"/>
    </source>
</evidence>
<dbReference type="InterPro" id="IPR039426">
    <property type="entry name" value="TonB-dep_rcpt-like"/>
</dbReference>
<dbReference type="InterPro" id="IPR023996">
    <property type="entry name" value="TonB-dep_OMP_SusC/RagA"/>
</dbReference>
<evidence type="ECO:0000256" key="4">
    <source>
        <dbReference type="ARBA" id="ARBA00022692"/>
    </source>
</evidence>
<evidence type="ECO:0000313" key="13">
    <source>
        <dbReference type="EMBL" id="RAJ10665.1"/>
    </source>
</evidence>
<dbReference type="NCBIfam" id="TIGR04057">
    <property type="entry name" value="SusC_RagA_signa"/>
    <property type="match status" value="1"/>
</dbReference>
<evidence type="ECO:0000256" key="2">
    <source>
        <dbReference type="ARBA" id="ARBA00022448"/>
    </source>
</evidence>
<dbReference type="RefSeq" id="WP_111595800.1">
    <property type="nucleotide sequence ID" value="NZ_QLLL01000001.1"/>
</dbReference>
<evidence type="ECO:0000256" key="10">
    <source>
        <dbReference type="SAM" id="SignalP"/>
    </source>
</evidence>
<dbReference type="Pfam" id="PF13715">
    <property type="entry name" value="CarbopepD_reg_2"/>
    <property type="match status" value="1"/>
</dbReference>
<dbReference type="EMBL" id="QLLL01000001">
    <property type="protein sequence ID" value="RAJ10665.1"/>
    <property type="molecule type" value="Genomic_DNA"/>
</dbReference>
<keyword evidence="10" id="KW-0732">Signal</keyword>
<dbReference type="SUPFAM" id="SSF49464">
    <property type="entry name" value="Carboxypeptidase regulatory domain-like"/>
    <property type="match status" value="1"/>
</dbReference>
<organism evidence="13 14">
    <name type="scientific">Chitinophaga skermanii</name>
    <dbReference type="NCBI Taxonomy" id="331697"/>
    <lineage>
        <taxon>Bacteria</taxon>
        <taxon>Pseudomonadati</taxon>
        <taxon>Bacteroidota</taxon>
        <taxon>Chitinophagia</taxon>
        <taxon>Chitinophagales</taxon>
        <taxon>Chitinophagaceae</taxon>
        <taxon>Chitinophaga</taxon>
    </lineage>
</organism>
<keyword evidence="6 8" id="KW-0472">Membrane</keyword>
<comment type="similarity">
    <text evidence="8 9">Belongs to the TonB-dependent receptor family.</text>
</comment>
<feature type="domain" description="TonB-dependent receptor plug" evidence="12">
    <location>
        <begin position="123"/>
        <end position="238"/>
    </location>
</feature>
<dbReference type="PROSITE" id="PS52016">
    <property type="entry name" value="TONB_DEPENDENT_REC_3"/>
    <property type="match status" value="1"/>
</dbReference>
<accession>A0A327R369</accession>
<feature type="domain" description="TonB-dependent receptor-like beta-barrel" evidence="11">
    <location>
        <begin position="470"/>
        <end position="863"/>
    </location>
</feature>
<evidence type="ECO:0000256" key="3">
    <source>
        <dbReference type="ARBA" id="ARBA00022452"/>
    </source>
</evidence>
<feature type="chain" id="PRO_5016264778" evidence="10">
    <location>
        <begin position="28"/>
        <end position="1045"/>
    </location>
</feature>
<keyword evidence="7 8" id="KW-0998">Cell outer membrane</keyword>
<dbReference type="GO" id="GO:0009279">
    <property type="term" value="C:cell outer membrane"/>
    <property type="evidence" value="ECO:0007669"/>
    <property type="project" value="UniProtKB-SubCell"/>
</dbReference>
<evidence type="ECO:0000259" key="11">
    <source>
        <dbReference type="Pfam" id="PF00593"/>
    </source>
</evidence>
<keyword evidence="14" id="KW-1185">Reference proteome</keyword>
<keyword evidence="2 8" id="KW-0813">Transport</keyword>
<evidence type="ECO:0000256" key="1">
    <source>
        <dbReference type="ARBA" id="ARBA00004571"/>
    </source>
</evidence>
<reference evidence="13 14" key="1">
    <citation type="submission" date="2018-06" db="EMBL/GenBank/DDBJ databases">
        <title>Genomic Encyclopedia of Archaeal and Bacterial Type Strains, Phase II (KMG-II): from individual species to whole genera.</title>
        <authorList>
            <person name="Goeker M."/>
        </authorList>
    </citation>
    <scope>NUCLEOTIDE SEQUENCE [LARGE SCALE GENOMIC DNA]</scope>
    <source>
        <strain evidence="13 14">DSM 23857</strain>
    </source>
</reference>
<proteinExistence type="inferred from homology"/>
<evidence type="ECO:0000256" key="9">
    <source>
        <dbReference type="RuleBase" id="RU003357"/>
    </source>
</evidence>
<dbReference type="Pfam" id="PF07715">
    <property type="entry name" value="Plug"/>
    <property type="match status" value="1"/>
</dbReference>
<dbReference type="Gene3D" id="2.40.170.20">
    <property type="entry name" value="TonB-dependent receptor, beta-barrel domain"/>
    <property type="match status" value="1"/>
</dbReference>
<evidence type="ECO:0000256" key="7">
    <source>
        <dbReference type="ARBA" id="ARBA00023237"/>
    </source>
</evidence>
<dbReference type="InterPro" id="IPR037066">
    <property type="entry name" value="Plug_dom_sf"/>
</dbReference>
<protein>
    <submittedName>
        <fullName evidence="13">TonB-linked SusC/RagA family outer membrane protein</fullName>
    </submittedName>
</protein>
<evidence type="ECO:0000256" key="6">
    <source>
        <dbReference type="ARBA" id="ARBA00023136"/>
    </source>
</evidence>
<evidence type="ECO:0000256" key="8">
    <source>
        <dbReference type="PROSITE-ProRule" id="PRU01360"/>
    </source>
</evidence>
<keyword evidence="3 8" id="KW-1134">Transmembrane beta strand</keyword>
<keyword evidence="5 9" id="KW-0798">TonB box</keyword>
<dbReference type="OrthoDB" id="9768177at2"/>
<comment type="subcellular location">
    <subcellularLocation>
        <location evidence="1 8">Cell outer membrane</location>
        <topology evidence="1 8">Multi-pass membrane protein</topology>
    </subcellularLocation>
</comment>
<dbReference type="InterPro" id="IPR036942">
    <property type="entry name" value="Beta-barrel_TonB_sf"/>
</dbReference>
<dbReference type="InterPro" id="IPR000531">
    <property type="entry name" value="Beta-barrel_TonB"/>
</dbReference>
<dbReference type="Pfam" id="PF00593">
    <property type="entry name" value="TonB_dep_Rec_b-barrel"/>
    <property type="match status" value="1"/>
</dbReference>
<name>A0A327R369_9BACT</name>
<dbReference type="AlphaFoldDB" id="A0A327R369"/>